<dbReference type="InterPro" id="IPR023346">
    <property type="entry name" value="Lysozyme-like_dom_sf"/>
</dbReference>
<keyword evidence="4" id="KW-0732">Signal</keyword>
<evidence type="ECO:0000259" key="5">
    <source>
        <dbReference type="Pfam" id="PF25275"/>
    </source>
</evidence>
<feature type="disulfide bond" evidence="2">
    <location>
        <begin position="1266"/>
        <end position="1318"/>
    </location>
</feature>
<feature type="active site" description="Nucleophile" evidence="1">
    <location>
        <position position="1063"/>
    </location>
</feature>
<feature type="region of interest" description="Disordered" evidence="3">
    <location>
        <begin position="418"/>
        <end position="447"/>
    </location>
</feature>
<dbReference type="GO" id="GO:0004806">
    <property type="term" value="F:triacylglycerol lipase activity"/>
    <property type="evidence" value="ECO:0007669"/>
    <property type="project" value="TreeGrafter"/>
</dbReference>
<dbReference type="Proteomes" id="UP000035932">
    <property type="component" value="Unassembled WGS sequence"/>
</dbReference>
<keyword evidence="7" id="KW-1185">Reference proteome</keyword>
<dbReference type="PATRIC" id="fig|66430.4.peg.6326"/>
<name>A0A0J6XMV4_9ACTN</name>
<dbReference type="SUPFAM" id="SSF52266">
    <property type="entry name" value="SGNH hydrolase"/>
    <property type="match status" value="1"/>
</dbReference>
<sequence>MRTSRKRSPLKRHRRRPSAVAVVLTTAAALMAPLALPAQAAPAPTGTSGQSPSAPGPDQHPTAVPPRDRAKVVGSASDRAWTTSGDASGFHVLVADAKAGYPWKTAATLAEPGFDTDTWIGNACVTASGERAVVAYAPRTFTNKPELMTRGAFTAVVELTTGKVTKLPVQASLSYFSPGCGEGETAVLSQFSDDGVKENATRLVTVDAKAGRTSAPLKLTGQVTSAIPYDGGEIVAAEGPQLVRIGKGGSRRPIARTDRVPFQITRDAAGGITFLDGPGGPDAGPKAVGQVKHVDAAAVRSAGSGKAKPRLVASGQLSALDVAGSPSGEVFVTGEADSKGKLPAHVHNPGGLDKGAVLSVRGQSAVTTRWAHGQDGSPVRAEQAATERTVVNQVKVLGTGKSVALEATPGAEAVAPARLADGRAPSPALRSSAGPTGAPQGPLAPQSVQNAQKIPLAAAVSGVSAAAASSPHDPVEAERTCAVPRGDVRKQAFQPTPRQVEWAVDQAVIAGLNQHVNRPPNWKGTGMAGYNPQLLFPLRVLSGDPNGFVDKADEWHIPAQILLGITAQESNMWQAGRYVVPGATGNPLIGNYYGINYAPNGTQGDPWAVNWSKADCGYGITQITDGMRLPGHDQPTLSTVQQEAAALDYTANIAAGADKLAEKWNQTRDAGLTINNGKPKYIENWAFALWAYNAGFYPQADAAKNNGTWGVGWTNNPANPLWKANRTPFLEAANGGDDYSHASHPQDWPYQEKVMGWAARPLSAMFKPGAMGVAYRQAWWGTPADRTAGLKPSEAMFCDPTNECDPDKIGPDDKNEPGLGACTRADLHCWHHHAVSYKNCDQNQCGQAVHRFDATYPEQPDEDSSYPPRCSSGLPAGSLIVDDLPNGTRPAGSDARSCGAVASAGSFAFDFTPWLGTYPGKIDTHQVGGGYGGHFWFSHARDKFTTDGGRLLTTGTWTLGQNIGGSGWARVMVHMPDHGAQTRQATYTVYGTDSTSPVRVVPQRTRENRWVDLGAFHFTGTPKVSLSTHADGGNGTEDVAWDAAAFQPLPGRPANSVVALGDSYSSGEGASVSGGADYYKETNYRDTTNGATRDACHRSSKAWSRQAALPGSSTSIGALADARDPSMDYHLIACSGARTYNVLGKTDGGGQTSYGELAQLDQGYLDQNTTLVTISIGGNDTLFTPIFFSCLVTSEFCQADGIDDIDVNGNKTGKKTGPLSSYVPDRIKNLVRPQIVKTLKAIQARAPQAKIVLMGYPPLLENNGSCLVTISTLEGPWLNSIGETLLQEMDGAAQDARAQGVKVWFSNPKEAFKGQAICGSPETVHGIVTDLVESDVPNLDIGVVKVGASAQSFHPKIAGARHYADALEQTLRGMQ</sequence>
<feature type="signal peptide" evidence="4">
    <location>
        <begin position="1"/>
        <end position="40"/>
    </location>
</feature>
<protein>
    <submittedName>
        <fullName evidence="6">NocE</fullName>
    </submittedName>
</protein>
<feature type="disulfide bond" evidence="2">
    <location>
        <begin position="1096"/>
        <end position="1134"/>
    </location>
</feature>
<dbReference type="PANTHER" id="PTHR37981">
    <property type="entry name" value="LIPASE 2"/>
    <property type="match status" value="1"/>
</dbReference>
<dbReference type="EMBL" id="LFML01000068">
    <property type="protein sequence ID" value="KMO96529.1"/>
    <property type="molecule type" value="Genomic_DNA"/>
</dbReference>
<evidence type="ECO:0000256" key="3">
    <source>
        <dbReference type="SAM" id="MobiDB-lite"/>
    </source>
</evidence>
<dbReference type="Pfam" id="PF25275">
    <property type="entry name" value="Golvesin_C"/>
    <property type="match status" value="1"/>
</dbReference>
<dbReference type="CDD" id="cd01823">
    <property type="entry name" value="SEST_like"/>
    <property type="match status" value="1"/>
</dbReference>
<evidence type="ECO:0000256" key="1">
    <source>
        <dbReference type="PIRSR" id="PIRSR637460-1"/>
    </source>
</evidence>
<dbReference type="Gene3D" id="3.40.50.1110">
    <property type="entry name" value="SGNH hydrolase"/>
    <property type="match status" value="1"/>
</dbReference>
<evidence type="ECO:0000313" key="7">
    <source>
        <dbReference type="Proteomes" id="UP000035932"/>
    </source>
</evidence>
<feature type="active site" evidence="1">
    <location>
        <position position="1354"/>
    </location>
</feature>
<evidence type="ECO:0000256" key="4">
    <source>
        <dbReference type="SAM" id="SignalP"/>
    </source>
</evidence>
<proteinExistence type="predicted"/>
<dbReference type="InterPro" id="IPR036514">
    <property type="entry name" value="SGNH_hydro_sf"/>
</dbReference>
<reference evidence="6 7" key="1">
    <citation type="submission" date="2015-06" db="EMBL/GenBank/DDBJ databases">
        <title>Recapitulation of the evolution of biosynthetic gene clusters reveals hidden chemical diversity on bacterial genomes.</title>
        <authorList>
            <person name="Cruz-Morales P."/>
            <person name="Martinez-Guerrero C."/>
            <person name="Morales-Escalante M.A."/>
            <person name="Yanez-Guerra L.A."/>
            <person name="Kopp J.F."/>
            <person name="Feldmann J."/>
            <person name="Ramos-Aboites H.E."/>
            <person name="Barona-Gomez F."/>
        </authorList>
    </citation>
    <scope>NUCLEOTIDE SEQUENCE [LARGE SCALE GENOMIC DNA]</scope>
    <source>
        <strain evidence="6 7">ATCC 31245</strain>
    </source>
</reference>
<dbReference type="InterPro" id="IPR033803">
    <property type="entry name" value="CBD-like_Golvesin-Xly"/>
</dbReference>
<dbReference type="PANTHER" id="PTHR37981:SF1">
    <property type="entry name" value="SGNH HYDROLASE-TYPE ESTERASE DOMAIN-CONTAINING PROTEIN"/>
    <property type="match status" value="1"/>
</dbReference>
<organism evidence="6 7">
    <name type="scientific">Streptomyces roseus</name>
    <dbReference type="NCBI Taxonomy" id="66430"/>
    <lineage>
        <taxon>Bacteria</taxon>
        <taxon>Bacillati</taxon>
        <taxon>Actinomycetota</taxon>
        <taxon>Actinomycetes</taxon>
        <taxon>Kitasatosporales</taxon>
        <taxon>Streptomycetaceae</taxon>
        <taxon>Streptomyces</taxon>
    </lineage>
</organism>
<dbReference type="Gene3D" id="1.10.530.10">
    <property type="match status" value="1"/>
</dbReference>
<dbReference type="GO" id="GO:0019433">
    <property type="term" value="P:triglyceride catabolic process"/>
    <property type="evidence" value="ECO:0007669"/>
    <property type="project" value="TreeGrafter"/>
</dbReference>
<keyword evidence="2" id="KW-1015">Disulfide bond</keyword>
<feature type="chain" id="PRO_5005284781" evidence="4">
    <location>
        <begin position="41"/>
        <end position="1375"/>
    </location>
</feature>
<dbReference type="InterPro" id="IPR037460">
    <property type="entry name" value="SEST-like"/>
</dbReference>
<dbReference type="STRING" id="66430.ACS04_18050"/>
<feature type="domain" description="Golvesin/Xly CBD-like" evidence="5">
    <location>
        <begin position="956"/>
        <end position="1033"/>
    </location>
</feature>
<accession>A0A0J6XMV4</accession>
<dbReference type="SUPFAM" id="SSF53955">
    <property type="entry name" value="Lysozyme-like"/>
    <property type="match status" value="1"/>
</dbReference>
<comment type="caution">
    <text evidence="6">The sequence shown here is derived from an EMBL/GenBank/DDBJ whole genome shotgun (WGS) entry which is preliminary data.</text>
</comment>
<feature type="region of interest" description="Disordered" evidence="3">
    <location>
        <begin position="39"/>
        <end position="78"/>
    </location>
</feature>
<evidence type="ECO:0000256" key="2">
    <source>
        <dbReference type="PIRSR" id="PIRSR637460-2"/>
    </source>
</evidence>
<gene>
    <name evidence="6" type="ORF">ACS04_18050</name>
</gene>
<evidence type="ECO:0000313" key="6">
    <source>
        <dbReference type="EMBL" id="KMO96529.1"/>
    </source>
</evidence>